<dbReference type="Gene3D" id="2.30.38.10">
    <property type="entry name" value="Luciferase, Domain 3"/>
    <property type="match status" value="1"/>
</dbReference>
<dbReference type="EMBL" id="LFIW01001173">
    <property type="protein sequence ID" value="KZL83289.1"/>
    <property type="molecule type" value="Genomic_DNA"/>
</dbReference>
<dbReference type="Pfam" id="PF00501">
    <property type="entry name" value="AMP-binding"/>
    <property type="match status" value="1"/>
</dbReference>
<reference evidence="3 4" key="1">
    <citation type="submission" date="2015-06" db="EMBL/GenBank/DDBJ databases">
        <title>Survival trade-offs in plant roots during colonization by closely related pathogenic and mutualistic fungi.</title>
        <authorList>
            <person name="Hacquard S."/>
            <person name="Kracher B."/>
            <person name="Hiruma K."/>
            <person name="Weinman A."/>
            <person name="Muench P."/>
            <person name="Garrido Oter R."/>
            <person name="Ver Loren van Themaat E."/>
            <person name="Dallerey J.-F."/>
            <person name="Damm U."/>
            <person name="Henrissat B."/>
            <person name="Lespinet O."/>
            <person name="Thon M."/>
            <person name="Kemen E."/>
            <person name="McHardy A.C."/>
            <person name="Schulze-Lefert P."/>
            <person name="O'Connell R.J."/>
        </authorList>
    </citation>
    <scope>NUCLEOTIDE SEQUENCE [LARGE SCALE GENOMIC DNA]</scope>
    <source>
        <strain evidence="3 4">MAFF 238704</strain>
    </source>
</reference>
<dbReference type="InterPro" id="IPR000873">
    <property type="entry name" value="AMP-dep_synth/lig_dom"/>
</dbReference>
<evidence type="ECO:0000313" key="3">
    <source>
        <dbReference type="EMBL" id="KZL83289.1"/>
    </source>
</evidence>
<evidence type="ECO:0000313" key="4">
    <source>
        <dbReference type="Proteomes" id="UP000076584"/>
    </source>
</evidence>
<feature type="domain" description="AMP-binding enzyme C-terminal" evidence="2">
    <location>
        <begin position="427"/>
        <end position="508"/>
    </location>
</feature>
<dbReference type="InterPro" id="IPR045851">
    <property type="entry name" value="AMP-bd_C_sf"/>
</dbReference>
<dbReference type="PANTHER" id="PTHR24096">
    <property type="entry name" value="LONG-CHAIN-FATTY-ACID--COA LIGASE"/>
    <property type="match status" value="1"/>
</dbReference>
<comment type="caution">
    <text evidence="3">The sequence shown here is derived from an EMBL/GenBank/DDBJ whole genome shotgun (WGS) entry which is preliminary data.</text>
</comment>
<accession>A0A167D191</accession>
<dbReference type="SMR" id="A0A167D191"/>
<dbReference type="Gene3D" id="3.30.300.30">
    <property type="match status" value="1"/>
</dbReference>
<organism evidence="3 4">
    <name type="scientific">Colletotrichum incanum</name>
    <name type="common">Soybean anthracnose fungus</name>
    <dbReference type="NCBI Taxonomy" id="1573173"/>
    <lineage>
        <taxon>Eukaryota</taxon>
        <taxon>Fungi</taxon>
        <taxon>Dikarya</taxon>
        <taxon>Ascomycota</taxon>
        <taxon>Pezizomycotina</taxon>
        <taxon>Sordariomycetes</taxon>
        <taxon>Hypocreomycetidae</taxon>
        <taxon>Glomerellales</taxon>
        <taxon>Glomerellaceae</taxon>
        <taxon>Colletotrichum</taxon>
        <taxon>Colletotrichum spaethianum species complex</taxon>
    </lineage>
</organism>
<dbReference type="AlphaFoldDB" id="A0A167D191"/>
<evidence type="ECO:0000259" key="1">
    <source>
        <dbReference type="Pfam" id="PF00501"/>
    </source>
</evidence>
<keyword evidence="4" id="KW-1185">Reference proteome</keyword>
<gene>
    <name evidence="3" type="ORF">CI238_09849</name>
</gene>
<sequence>MTFTSPSWVSALTYAPRDAETVEDFLQDAFKQVELDQGRCPLLTCAIDFLAISHAVHRLGGVVCLLSTTATVSELAAQLQLANVKALFASADLESRALEAAQKVGLASDLIFLIGNRAASSSHLPIRNVDQLANLGSTSPVMSPEKLRKGQGKSLPAYICFSAGTSGHRKAVLLSHCGIIANVMQICALERYSSVKKRKVALCVLPFAHSYGLICVAYNTLCQGDEIIILPDFQVASVLNAIEKYQVNLLYFVPTMMERLLNDDALRQHDLSSVESVCIGGSPLDKSLHIRIRRAWPCSGWKVKQCYVTTEAGTAIAITNDNVWMGSGGFVLPHVQAKIFRPDGSEIYEYDEVGELFISSPSLALGYLANEDATKNTFIADEEGVRWLRTGDAVMFCLSAEGHEYLSIIDRMKDSIIVKDLQLALAELEDHLATHDFVEDVAVIGRKDSNGAEWLQVFVVKSTKAITASEQLVTESIHAHIRSQKARPKWLQTRIIFLDYIPRTNDGKKMRRALRNRLFRFGHGPAARL</sequence>
<dbReference type="Pfam" id="PF13193">
    <property type="entry name" value="AMP-binding_C"/>
    <property type="match status" value="1"/>
</dbReference>
<protein>
    <submittedName>
        <fullName evidence="3">Phenylacetyl-ligase</fullName>
    </submittedName>
</protein>
<dbReference type="PANTHER" id="PTHR24096:SF422">
    <property type="entry name" value="BCDNA.GH02901"/>
    <property type="match status" value="1"/>
</dbReference>
<dbReference type="SUPFAM" id="SSF56801">
    <property type="entry name" value="Acetyl-CoA synthetase-like"/>
    <property type="match status" value="1"/>
</dbReference>
<feature type="domain" description="AMP-dependent synthetase/ligase" evidence="1">
    <location>
        <begin position="48"/>
        <end position="368"/>
    </location>
</feature>
<dbReference type="GO" id="GO:0016405">
    <property type="term" value="F:CoA-ligase activity"/>
    <property type="evidence" value="ECO:0007669"/>
    <property type="project" value="TreeGrafter"/>
</dbReference>
<proteinExistence type="predicted"/>
<name>A0A167D191_COLIC</name>
<dbReference type="STRING" id="1573173.A0A167D191"/>
<dbReference type="InterPro" id="IPR025110">
    <property type="entry name" value="AMP-bd_C"/>
</dbReference>
<keyword evidence="3" id="KW-0436">Ligase</keyword>
<evidence type="ECO:0000259" key="2">
    <source>
        <dbReference type="Pfam" id="PF13193"/>
    </source>
</evidence>
<dbReference type="Gene3D" id="3.40.50.980">
    <property type="match status" value="2"/>
</dbReference>
<dbReference type="Proteomes" id="UP000076584">
    <property type="component" value="Unassembled WGS sequence"/>
</dbReference>